<sequence length="60" mass="6155">DGAPAFVALAGVDEDAGGSGRSGYKIGVVVTTPKYGAIVPYFGAIRTCFYGEGVVMLRLN</sequence>
<proteinExistence type="predicted"/>
<evidence type="ECO:0000313" key="1">
    <source>
        <dbReference type="EMBL" id="VAW31132.1"/>
    </source>
</evidence>
<dbReference type="AlphaFoldDB" id="A0A3B0UXD2"/>
<gene>
    <name evidence="1" type="ORF">MNBD_CHLOROFLEXI01-4459</name>
</gene>
<feature type="non-terminal residue" evidence="1">
    <location>
        <position position="1"/>
    </location>
</feature>
<dbReference type="EMBL" id="UOEU01000165">
    <property type="protein sequence ID" value="VAW31132.1"/>
    <property type="molecule type" value="Genomic_DNA"/>
</dbReference>
<name>A0A3B0UXD2_9ZZZZ</name>
<accession>A0A3B0UXD2</accession>
<protein>
    <submittedName>
        <fullName evidence="1">Uncharacterized protein</fullName>
    </submittedName>
</protein>
<organism evidence="1">
    <name type="scientific">hydrothermal vent metagenome</name>
    <dbReference type="NCBI Taxonomy" id="652676"/>
    <lineage>
        <taxon>unclassified sequences</taxon>
        <taxon>metagenomes</taxon>
        <taxon>ecological metagenomes</taxon>
    </lineage>
</organism>
<reference evidence="1" key="1">
    <citation type="submission" date="2018-06" db="EMBL/GenBank/DDBJ databases">
        <authorList>
            <person name="Zhirakovskaya E."/>
        </authorList>
    </citation>
    <scope>NUCLEOTIDE SEQUENCE</scope>
</reference>